<dbReference type="Proteomes" id="UP000688137">
    <property type="component" value="Unassembled WGS sequence"/>
</dbReference>
<dbReference type="OMA" id="CCQQMPV"/>
<evidence type="ECO:0000313" key="1">
    <source>
        <dbReference type="EMBL" id="CAD8088105.1"/>
    </source>
</evidence>
<keyword evidence="2" id="KW-1185">Reference proteome</keyword>
<dbReference type="EMBL" id="CAJJDM010000083">
    <property type="protein sequence ID" value="CAD8088105.1"/>
    <property type="molecule type" value="Genomic_DNA"/>
</dbReference>
<proteinExistence type="predicted"/>
<organism evidence="1 2">
    <name type="scientific">Paramecium primaurelia</name>
    <dbReference type="NCBI Taxonomy" id="5886"/>
    <lineage>
        <taxon>Eukaryota</taxon>
        <taxon>Sar</taxon>
        <taxon>Alveolata</taxon>
        <taxon>Ciliophora</taxon>
        <taxon>Intramacronucleata</taxon>
        <taxon>Oligohymenophorea</taxon>
        <taxon>Peniculida</taxon>
        <taxon>Parameciidae</taxon>
        <taxon>Paramecium</taxon>
    </lineage>
</organism>
<dbReference type="AlphaFoldDB" id="A0A8S1NGF2"/>
<comment type="caution">
    <text evidence="1">The sequence shown here is derived from an EMBL/GenBank/DDBJ whole genome shotgun (WGS) entry which is preliminary data.</text>
</comment>
<gene>
    <name evidence="1" type="ORF">PPRIM_AZ9-3.1.T0800089</name>
</gene>
<protein>
    <submittedName>
        <fullName evidence="1">Uncharacterized protein</fullName>
    </submittedName>
</protein>
<evidence type="ECO:0000313" key="2">
    <source>
        <dbReference type="Proteomes" id="UP000688137"/>
    </source>
</evidence>
<sequence length="116" mass="13411">MGCCQQIPFKEKESQIVGQISIKEEYSPKVLQIQPFSLNLIKGDVDSIELQEKVERLRSTCVDYVLNEKQHSKQENEENDQFKDEVIINLRQTSNPLQLVRDGSSKNLNKKFIGML</sequence>
<name>A0A8S1NGF2_PARPR</name>
<accession>A0A8S1NGF2</accession>
<reference evidence="1" key="1">
    <citation type="submission" date="2021-01" db="EMBL/GenBank/DDBJ databases">
        <authorList>
            <consortium name="Genoscope - CEA"/>
            <person name="William W."/>
        </authorList>
    </citation>
    <scope>NUCLEOTIDE SEQUENCE</scope>
</reference>